<feature type="region of interest" description="Disordered" evidence="1">
    <location>
        <begin position="373"/>
        <end position="392"/>
    </location>
</feature>
<protein>
    <submittedName>
        <fullName evidence="2">Uncharacterized protein</fullName>
    </submittedName>
</protein>
<keyword evidence="3" id="KW-1185">Reference proteome</keyword>
<evidence type="ECO:0000256" key="1">
    <source>
        <dbReference type="SAM" id="MobiDB-lite"/>
    </source>
</evidence>
<feature type="region of interest" description="Disordered" evidence="1">
    <location>
        <begin position="447"/>
        <end position="474"/>
    </location>
</feature>
<gene>
    <name evidence="2" type="ORF">TWF506_005228</name>
</gene>
<evidence type="ECO:0000313" key="3">
    <source>
        <dbReference type="Proteomes" id="UP001307849"/>
    </source>
</evidence>
<organism evidence="2 3">
    <name type="scientific">Arthrobotrys conoides</name>
    <dbReference type="NCBI Taxonomy" id="74498"/>
    <lineage>
        <taxon>Eukaryota</taxon>
        <taxon>Fungi</taxon>
        <taxon>Dikarya</taxon>
        <taxon>Ascomycota</taxon>
        <taxon>Pezizomycotina</taxon>
        <taxon>Orbiliomycetes</taxon>
        <taxon>Orbiliales</taxon>
        <taxon>Orbiliaceae</taxon>
        <taxon>Arthrobotrys</taxon>
    </lineage>
</organism>
<evidence type="ECO:0000313" key="2">
    <source>
        <dbReference type="EMBL" id="KAK6518066.1"/>
    </source>
</evidence>
<dbReference type="AlphaFoldDB" id="A0AAN8S2P3"/>
<dbReference type="Proteomes" id="UP001307849">
    <property type="component" value="Unassembled WGS sequence"/>
</dbReference>
<comment type="caution">
    <text evidence="2">The sequence shown here is derived from an EMBL/GenBank/DDBJ whole genome shotgun (WGS) entry which is preliminary data.</text>
</comment>
<proteinExistence type="predicted"/>
<name>A0AAN8S2P3_9PEZI</name>
<accession>A0AAN8S2P3</accession>
<reference evidence="2 3" key="1">
    <citation type="submission" date="2019-10" db="EMBL/GenBank/DDBJ databases">
        <authorList>
            <person name="Palmer J.M."/>
        </authorList>
    </citation>
    <scope>NUCLEOTIDE SEQUENCE [LARGE SCALE GENOMIC DNA]</scope>
    <source>
        <strain evidence="2 3">TWF506</strain>
    </source>
</reference>
<dbReference type="EMBL" id="JAVHJM010000002">
    <property type="protein sequence ID" value="KAK6518066.1"/>
    <property type="molecule type" value="Genomic_DNA"/>
</dbReference>
<sequence length="709" mass="81007">MSLSISQTITHILQIDIDQLQSKLAMPVLPSHPSLDGPAISIPTIASTADHAQDLDLVVKTCDEQRRRFLTECQILGSITTDSANWLKYQTLGELYNLNIKERALENYSHSTNNLLNYLACLLDKGRSEDSVAVAITGLTAKKIKLTIQLGQSSLNEKCHHRDPVEIIKHVEKIFQYIDCYLEHSPGGRYFRADAARDYVDAGIPDPRDEIWVSFAIYQLEQSFEKLRRRFIHLQIFCLQVRNFILPHRTPITESGEVNDDYYIPTVDLECSDVLVDLYGHYLRSLHCYERSSAPSIEAMTKLTSDNFERWSMVFIWFFKRLETSLKGFNKNRVDFRDVAQRLTILGTLVANSQLFRDWFSIMTRSIAEKDSQRDYEAGVEGAPARDRSRQISPNTADFEEEVLAGHAQEKSSVGKILKSLVPQKIRNVVSELKTKKEELEDLKEKLGRQLVPVQEETGTDSKEKEDYNDNEDDADEEFPMIISITKPTTVKNIVFKRVALVVQTLFITREVLHSRSIHRYMKGKTPEITVLSPPRVKGVEKSELEFENLGRTSSWLLRHEPQSQNREDKINNFISLMKESLNSRPAKMRQLNHISKDIPEHPRMFAPQHPELMLLSYLTKQNIARDYPYPYIGLAKPPCLVCGIVVAGSKFYHAMNMDPSSCCITKVPTDLPSLAQGFIFSSIDRLAGKVARGFYNERNKAGWDGDID</sequence>